<comment type="caution">
    <text evidence="3">Lacks conserved residue(s) required for the propagation of feature annotation.</text>
</comment>
<dbReference type="Gene3D" id="3.40.630.10">
    <property type="entry name" value="Zn peptidases"/>
    <property type="match status" value="1"/>
</dbReference>
<reference evidence="5" key="1">
    <citation type="submission" date="2018-11" db="EMBL/GenBank/DDBJ databases">
        <authorList>
            <consortium name="Pathogen Informatics"/>
        </authorList>
    </citation>
    <scope>NUCLEOTIDE SEQUENCE</scope>
</reference>
<evidence type="ECO:0000256" key="1">
    <source>
        <dbReference type="ARBA" id="ARBA00001947"/>
    </source>
</evidence>
<comment type="cofactor">
    <cofactor evidence="1">
        <name>Zn(2+)</name>
        <dbReference type="ChEBI" id="CHEBI:29105"/>
    </cofactor>
</comment>
<proteinExistence type="inferred from homology"/>
<protein>
    <recommendedName>
        <fullName evidence="4">Peptidase M14 domain-containing protein</fullName>
    </recommendedName>
</protein>
<comment type="similarity">
    <text evidence="2 3">Belongs to the peptidase M14 family.</text>
</comment>
<dbReference type="InterPro" id="IPR050821">
    <property type="entry name" value="Cytosolic_carboxypeptidase"/>
</dbReference>
<dbReference type="GO" id="GO:0008270">
    <property type="term" value="F:zinc ion binding"/>
    <property type="evidence" value="ECO:0007669"/>
    <property type="project" value="InterPro"/>
</dbReference>
<dbReference type="Pfam" id="PF00246">
    <property type="entry name" value="Peptidase_M14"/>
    <property type="match status" value="1"/>
</dbReference>
<gene>
    <name evidence="5" type="ORF">PXEA_LOCUS26382</name>
</gene>
<evidence type="ECO:0000256" key="2">
    <source>
        <dbReference type="ARBA" id="ARBA00005988"/>
    </source>
</evidence>
<dbReference type="GO" id="GO:0006508">
    <property type="term" value="P:proteolysis"/>
    <property type="evidence" value="ECO:0007669"/>
    <property type="project" value="InterPro"/>
</dbReference>
<dbReference type="SUPFAM" id="SSF53187">
    <property type="entry name" value="Zn-dependent exopeptidases"/>
    <property type="match status" value="1"/>
</dbReference>
<name>A0A448XBJ1_9PLAT</name>
<dbReference type="EMBL" id="CAAALY010244917">
    <property type="protein sequence ID" value="VEL32942.1"/>
    <property type="molecule type" value="Genomic_DNA"/>
</dbReference>
<evidence type="ECO:0000313" key="6">
    <source>
        <dbReference type="Proteomes" id="UP000784294"/>
    </source>
</evidence>
<organism evidence="5 6">
    <name type="scientific">Protopolystoma xenopodis</name>
    <dbReference type="NCBI Taxonomy" id="117903"/>
    <lineage>
        <taxon>Eukaryota</taxon>
        <taxon>Metazoa</taxon>
        <taxon>Spiralia</taxon>
        <taxon>Lophotrochozoa</taxon>
        <taxon>Platyhelminthes</taxon>
        <taxon>Monogenea</taxon>
        <taxon>Polyopisthocotylea</taxon>
        <taxon>Polystomatidea</taxon>
        <taxon>Polystomatidae</taxon>
        <taxon>Protopolystoma</taxon>
    </lineage>
</organism>
<evidence type="ECO:0000259" key="4">
    <source>
        <dbReference type="PROSITE" id="PS52035"/>
    </source>
</evidence>
<dbReference type="InterPro" id="IPR000834">
    <property type="entry name" value="Peptidase_M14"/>
</dbReference>
<dbReference type="GO" id="GO:0004181">
    <property type="term" value="F:metallocarboxypeptidase activity"/>
    <property type="evidence" value="ECO:0007669"/>
    <property type="project" value="InterPro"/>
</dbReference>
<evidence type="ECO:0000256" key="3">
    <source>
        <dbReference type="PROSITE-ProRule" id="PRU01379"/>
    </source>
</evidence>
<dbReference type="Proteomes" id="UP000784294">
    <property type="component" value="Unassembled WGS sequence"/>
</dbReference>
<sequence length="229" mass="26114">MELFNTNSTVFFISSRVHPGETPASHVFNGALEFLLRPTDPRAKMLRRCFVFKMIPMLNPDGVFNGHYRTDTRGVNLNRVYLRPDFIFYPSVYAAKAVLVYHHTNYATQIPYAASVYNFDARDDSEESLYHNTGYQTTPSESSAFQGLNEVVLFPDTIDHNVMVEDCKMSYSPNPSCTYDITRGYTGEMVEMMKHISQISSQDGPNKELTDITPPNTRIDSRTGRSFIF</sequence>
<evidence type="ECO:0000313" key="5">
    <source>
        <dbReference type="EMBL" id="VEL32942.1"/>
    </source>
</evidence>
<feature type="domain" description="Peptidase M14" evidence="4">
    <location>
        <begin position="1"/>
        <end position="229"/>
    </location>
</feature>
<keyword evidence="6" id="KW-1185">Reference proteome</keyword>
<dbReference type="AlphaFoldDB" id="A0A448XBJ1"/>
<comment type="caution">
    <text evidence="5">The sequence shown here is derived from an EMBL/GenBank/DDBJ whole genome shotgun (WGS) entry which is preliminary data.</text>
</comment>
<dbReference type="PANTHER" id="PTHR12756:SF12">
    <property type="entry name" value="CYTOSOLIC CARBOXYPEPTIDASE-LIKE PROTEIN 5"/>
    <property type="match status" value="1"/>
</dbReference>
<dbReference type="PANTHER" id="PTHR12756">
    <property type="entry name" value="CYTOSOLIC CARBOXYPEPTIDASE"/>
    <property type="match status" value="1"/>
</dbReference>
<accession>A0A448XBJ1</accession>
<dbReference type="OrthoDB" id="10253041at2759"/>
<dbReference type="PROSITE" id="PS52035">
    <property type="entry name" value="PEPTIDASE_M14"/>
    <property type="match status" value="1"/>
</dbReference>